<keyword evidence="4" id="KW-0479">Metal-binding</keyword>
<evidence type="ECO:0000313" key="11">
    <source>
        <dbReference type="Proteomes" id="UP000233782"/>
    </source>
</evidence>
<accession>A0A2N3V0Y0</accession>
<dbReference type="GO" id="GO:0046872">
    <property type="term" value="F:metal ion binding"/>
    <property type="evidence" value="ECO:0007669"/>
    <property type="project" value="UniProtKB-KW"/>
</dbReference>
<comment type="caution">
    <text evidence="10">The sequence shown here is derived from an EMBL/GenBank/DDBJ whole genome shotgun (WGS) entry which is preliminary data.</text>
</comment>
<dbReference type="Proteomes" id="UP000233782">
    <property type="component" value="Unassembled WGS sequence"/>
</dbReference>
<comment type="cofactor">
    <cofactor evidence="1">
        <name>Zn(2+)</name>
        <dbReference type="ChEBI" id="CHEBI:29105"/>
    </cofactor>
</comment>
<dbReference type="GO" id="GO:0016485">
    <property type="term" value="P:protein processing"/>
    <property type="evidence" value="ECO:0007669"/>
    <property type="project" value="TreeGrafter"/>
</dbReference>
<dbReference type="SUPFAM" id="SSF55486">
    <property type="entry name" value="Metalloproteases ('zincins'), catalytic domain"/>
    <property type="match status" value="1"/>
</dbReference>
<proteinExistence type="inferred from homology"/>
<dbReference type="CDD" id="cd08662">
    <property type="entry name" value="M13"/>
    <property type="match status" value="1"/>
</dbReference>
<evidence type="ECO:0000313" key="10">
    <source>
        <dbReference type="EMBL" id="PKV75233.1"/>
    </source>
</evidence>
<dbReference type="InterPro" id="IPR000718">
    <property type="entry name" value="Peptidase_M13"/>
</dbReference>
<evidence type="ECO:0000256" key="3">
    <source>
        <dbReference type="ARBA" id="ARBA00022670"/>
    </source>
</evidence>
<protein>
    <submittedName>
        <fullName evidence="10">Putative endopeptidase</fullName>
    </submittedName>
</protein>
<dbReference type="InterPro" id="IPR018497">
    <property type="entry name" value="Peptidase_M13_C"/>
</dbReference>
<dbReference type="PANTHER" id="PTHR11733:SF167">
    <property type="entry name" value="FI17812P1-RELATED"/>
    <property type="match status" value="1"/>
</dbReference>
<organism evidence="10 11">
    <name type="scientific">Pontibacter ramchanderi</name>
    <dbReference type="NCBI Taxonomy" id="1179743"/>
    <lineage>
        <taxon>Bacteria</taxon>
        <taxon>Pseudomonadati</taxon>
        <taxon>Bacteroidota</taxon>
        <taxon>Cytophagia</taxon>
        <taxon>Cytophagales</taxon>
        <taxon>Hymenobacteraceae</taxon>
        <taxon>Pontibacter</taxon>
    </lineage>
</organism>
<dbReference type="InterPro" id="IPR042089">
    <property type="entry name" value="Peptidase_M13_dom_2"/>
</dbReference>
<gene>
    <name evidence="10" type="ORF">BD749_0171</name>
</gene>
<dbReference type="InterPro" id="IPR024079">
    <property type="entry name" value="MetalloPept_cat_dom_sf"/>
</dbReference>
<dbReference type="AlphaFoldDB" id="A0A2N3V0Y0"/>
<evidence type="ECO:0000259" key="9">
    <source>
        <dbReference type="Pfam" id="PF05649"/>
    </source>
</evidence>
<keyword evidence="7" id="KW-0482">Metalloprotease</keyword>
<evidence type="ECO:0000256" key="1">
    <source>
        <dbReference type="ARBA" id="ARBA00001947"/>
    </source>
</evidence>
<dbReference type="PRINTS" id="PR00786">
    <property type="entry name" value="NEPRILYSIN"/>
</dbReference>
<keyword evidence="5" id="KW-0378">Hydrolase</keyword>
<evidence type="ECO:0000256" key="2">
    <source>
        <dbReference type="ARBA" id="ARBA00007357"/>
    </source>
</evidence>
<reference evidence="10 11" key="1">
    <citation type="submission" date="2017-12" db="EMBL/GenBank/DDBJ databases">
        <title>Genomic Encyclopedia of Type Strains, Phase III (KMG-III): the genomes of soil and plant-associated and newly described type strains.</title>
        <authorList>
            <person name="Whitman W."/>
        </authorList>
    </citation>
    <scope>NUCLEOTIDE SEQUENCE [LARGE SCALE GENOMIC DNA]</scope>
    <source>
        <strain evidence="10 11">LP43</strain>
    </source>
</reference>
<dbReference type="Pfam" id="PF05649">
    <property type="entry name" value="Peptidase_M13_N"/>
    <property type="match status" value="1"/>
</dbReference>
<evidence type="ECO:0000256" key="7">
    <source>
        <dbReference type="ARBA" id="ARBA00023049"/>
    </source>
</evidence>
<dbReference type="GO" id="GO:0005886">
    <property type="term" value="C:plasma membrane"/>
    <property type="evidence" value="ECO:0007669"/>
    <property type="project" value="TreeGrafter"/>
</dbReference>
<dbReference type="InterPro" id="IPR008753">
    <property type="entry name" value="Peptidase_M13_N"/>
</dbReference>
<evidence type="ECO:0000256" key="6">
    <source>
        <dbReference type="ARBA" id="ARBA00022833"/>
    </source>
</evidence>
<keyword evidence="11" id="KW-1185">Reference proteome</keyword>
<keyword evidence="3" id="KW-0645">Protease</keyword>
<comment type="similarity">
    <text evidence="2">Belongs to the peptidase M13 family.</text>
</comment>
<evidence type="ECO:0000256" key="4">
    <source>
        <dbReference type="ARBA" id="ARBA00022723"/>
    </source>
</evidence>
<evidence type="ECO:0000256" key="5">
    <source>
        <dbReference type="ARBA" id="ARBA00022801"/>
    </source>
</evidence>
<feature type="domain" description="Peptidase M13 N-terminal" evidence="9">
    <location>
        <begin position="65"/>
        <end position="445"/>
    </location>
</feature>
<dbReference type="PANTHER" id="PTHR11733">
    <property type="entry name" value="ZINC METALLOPROTEASE FAMILY M13 NEPRILYSIN-RELATED"/>
    <property type="match status" value="1"/>
</dbReference>
<dbReference type="EMBL" id="PJMU01000001">
    <property type="protein sequence ID" value="PKV75233.1"/>
    <property type="molecule type" value="Genomic_DNA"/>
</dbReference>
<dbReference type="Pfam" id="PF01431">
    <property type="entry name" value="Peptidase_M13"/>
    <property type="match status" value="1"/>
</dbReference>
<feature type="domain" description="Peptidase M13 C-terminal" evidence="8">
    <location>
        <begin position="497"/>
        <end position="698"/>
    </location>
</feature>
<evidence type="ECO:0000259" key="8">
    <source>
        <dbReference type="Pfam" id="PF01431"/>
    </source>
</evidence>
<sequence length="701" mass="78982">MKNTKDTANLSQTVRESSVWKNRLRLLLFGAATFCAMEVSAQNGGKPAGQDKFIDKSNMDTGVKPGDDFYTYANGVWLRNNPVPAKETRWGSFNQLRDFNIIAVRTILKDAAAKTNAPAGSVERRVGDFYAAAMDSAAIDKLGYEPIKADLERIKGIKDANGVLNEVAYLRTSGSGAPMFGFFVGQDRKNVEVMIPQLSQGGTTLPDRDYYLKNDARSTRIQDAYKNYITKLFTLTGTDEATAKKNAEMIFNIEKQLAAAQMARVEMRDPHKTYNKFAVADFSKTTPNMDWKQLMAKMKVSGEDTLLVNNPKFFTELNDMLTATPVTDWQTYLQWNVLKSAAPYLSSDFVDANFAFTQTLTGQKVQTPRWQRMSQLTDGTIGELLGQLYVQKHFKPEAKARMDEMIANLIKAYEIRIKGLDWMSAETKEKALAKLSTFRPKVGYPEKWKTYDGLDISRNSFFQNVRNAGQWGYNDMVSQLGKPVDRTKWGMTPPTVNAYYSPVMNEIVFPAGILQFPFFDPNADDAVNYGGIGAVIGHEISHGFDDSGSQYDKDGNLRNWWTDTDRARFQEKADQLVKQFNDYTVQDTIHVNGKLTLGENIGDLGGLSAAYEAFKMTKQGKGKKKIDGFTPDQRFFLAWAQVWRTNILPETEAQLILTDTHSPGKYRTIGAPVNMDAWYKAFNVKPGDKLYIAPQDRIRIW</sequence>
<dbReference type="Gene3D" id="1.10.1380.10">
    <property type="entry name" value="Neutral endopeptidase , domain2"/>
    <property type="match status" value="1"/>
</dbReference>
<dbReference type="Gene3D" id="3.40.390.10">
    <property type="entry name" value="Collagenase (Catalytic Domain)"/>
    <property type="match status" value="1"/>
</dbReference>
<dbReference type="PROSITE" id="PS51885">
    <property type="entry name" value="NEPRILYSIN"/>
    <property type="match status" value="1"/>
</dbReference>
<keyword evidence="6" id="KW-0862">Zinc</keyword>
<name>A0A2N3V0Y0_9BACT</name>
<dbReference type="GO" id="GO:0004222">
    <property type="term" value="F:metalloendopeptidase activity"/>
    <property type="evidence" value="ECO:0007669"/>
    <property type="project" value="InterPro"/>
</dbReference>